<dbReference type="AlphaFoldDB" id="A0A6C0CQV4"/>
<evidence type="ECO:0000313" key="1">
    <source>
        <dbReference type="EMBL" id="QHT06064.1"/>
    </source>
</evidence>
<name>A0A6C0CQV4_9ZZZZ</name>
<accession>A0A6C0CQV4</accession>
<reference evidence="1" key="1">
    <citation type="journal article" date="2020" name="Nature">
        <title>Giant virus diversity and host interactions through global metagenomics.</title>
        <authorList>
            <person name="Schulz F."/>
            <person name="Roux S."/>
            <person name="Paez-Espino D."/>
            <person name="Jungbluth S."/>
            <person name="Walsh D.A."/>
            <person name="Denef V.J."/>
            <person name="McMahon K.D."/>
            <person name="Konstantinidis K.T."/>
            <person name="Eloe-Fadrosh E.A."/>
            <person name="Kyrpides N.C."/>
            <person name="Woyke T."/>
        </authorList>
    </citation>
    <scope>NUCLEOTIDE SEQUENCE</scope>
    <source>
        <strain evidence="1">GVMAG-M-3300021425-14</strain>
    </source>
</reference>
<sequence length="167" mass="20296">MIINLNVYQYIYYMYITLDPEQLDTNNIVVSERNINNIMDNAYFYRIFYSDEYMNLNGIFIYFTLSNIKIEKYFNKIKCFFLGDDNNLIIEKIKNIEKEILEKFGNFNLQKKIPTYRIEEQIENKFIKLYSDVTETEKKQNIELILKISGIWEDDNKYGITFRFLLL</sequence>
<protein>
    <submittedName>
        <fullName evidence="1">Uncharacterized protein</fullName>
    </submittedName>
</protein>
<proteinExistence type="predicted"/>
<organism evidence="1">
    <name type="scientific">viral metagenome</name>
    <dbReference type="NCBI Taxonomy" id="1070528"/>
    <lineage>
        <taxon>unclassified sequences</taxon>
        <taxon>metagenomes</taxon>
        <taxon>organismal metagenomes</taxon>
    </lineage>
</organism>
<dbReference type="EMBL" id="MN739463">
    <property type="protein sequence ID" value="QHT06064.1"/>
    <property type="molecule type" value="Genomic_DNA"/>
</dbReference>